<feature type="compositionally biased region" description="Low complexity" evidence="1">
    <location>
        <begin position="58"/>
        <end position="77"/>
    </location>
</feature>
<proteinExistence type="predicted"/>
<evidence type="ECO:0000313" key="4">
    <source>
        <dbReference type="Proteomes" id="UP000232875"/>
    </source>
</evidence>
<feature type="compositionally biased region" description="Polar residues" evidence="1">
    <location>
        <begin position="129"/>
        <end position="143"/>
    </location>
</feature>
<feature type="signal peptide" evidence="2">
    <location>
        <begin position="1"/>
        <end position="19"/>
    </location>
</feature>
<feature type="region of interest" description="Disordered" evidence="1">
    <location>
        <begin position="40"/>
        <end position="143"/>
    </location>
</feature>
<feature type="compositionally biased region" description="Polar residues" evidence="1">
    <location>
        <begin position="40"/>
        <end position="52"/>
    </location>
</feature>
<feature type="chain" id="PRO_5014890498" evidence="2">
    <location>
        <begin position="20"/>
        <end position="337"/>
    </location>
</feature>
<reference evidence="3 4" key="1">
    <citation type="submission" date="2017-10" db="EMBL/GenBank/DDBJ databases">
        <title>A novel species of cold-tolerant Malassezia isolated from bats.</title>
        <authorList>
            <person name="Lorch J.M."/>
            <person name="Palmer J.M."/>
            <person name="Vanderwolf K.J."/>
            <person name="Schmidt K.Z."/>
            <person name="Verant M.L."/>
            <person name="Weller T.J."/>
            <person name="Blehert D.S."/>
        </authorList>
    </citation>
    <scope>NUCLEOTIDE SEQUENCE [LARGE SCALE GENOMIC DNA]</scope>
    <source>
        <strain evidence="3 4">NWHC:44797-103</strain>
    </source>
</reference>
<dbReference type="OrthoDB" id="1708823at2759"/>
<name>A0A2N1J855_9BASI</name>
<evidence type="ECO:0000256" key="1">
    <source>
        <dbReference type="SAM" id="MobiDB-lite"/>
    </source>
</evidence>
<keyword evidence="2" id="KW-0732">Signal</keyword>
<keyword evidence="4" id="KW-1185">Reference proteome</keyword>
<organism evidence="3 4">
    <name type="scientific">Malassezia vespertilionis</name>
    <dbReference type="NCBI Taxonomy" id="2020962"/>
    <lineage>
        <taxon>Eukaryota</taxon>
        <taxon>Fungi</taxon>
        <taxon>Dikarya</taxon>
        <taxon>Basidiomycota</taxon>
        <taxon>Ustilaginomycotina</taxon>
        <taxon>Malasseziomycetes</taxon>
        <taxon>Malasseziales</taxon>
        <taxon>Malasseziaceae</taxon>
        <taxon>Malassezia</taxon>
    </lineage>
</organism>
<dbReference type="EMBL" id="KZ454993">
    <property type="protein sequence ID" value="PKI82747.1"/>
    <property type="molecule type" value="Genomic_DNA"/>
</dbReference>
<sequence length="337" mass="35808">MRVSSIVVAASAVLYTVFAQELNENVLRAQSTAVQMTHQTTVAPNPGSTHSNARPKPSTRAAAPPANNNSTTSATPAQVPNSQAPPAPSNMAKPDSSIEYPSVTIPDPPKTTSAFDVSAAPSSVPDKNMTITSNSTLSPPSAIGSFNGTLPPLISTMYRGSNESLANLPTMYWTLANGSFSNSDLKRICDNQVHFCDIAGCEDQDDQLHNNFCDTSNGMATMCTCAKSKSRLAQFQWPVQAQDCLFRLQACTDACHKRNLPFTQRGQCKQACTDQIGSSCGKPEQYGVSYAVSKRGIAPSYHIGSQREPQSAGFRASANVILVIGTASAVLLLQWAA</sequence>
<dbReference type="AlphaFoldDB" id="A0A2N1J855"/>
<dbReference type="STRING" id="2020962.A0A2N1J855"/>
<accession>A0A2N1J855</accession>
<protein>
    <submittedName>
        <fullName evidence="3">Uncharacterized protein</fullName>
    </submittedName>
</protein>
<evidence type="ECO:0000313" key="3">
    <source>
        <dbReference type="EMBL" id="PKI82747.1"/>
    </source>
</evidence>
<gene>
    <name evidence="3" type="ORF">MVES_003234</name>
</gene>
<evidence type="ECO:0000256" key="2">
    <source>
        <dbReference type="SAM" id="SignalP"/>
    </source>
</evidence>
<dbReference type="Proteomes" id="UP000232875">
    <property type="component" value="Unassembled WGS sequence"/>
</dbReference>